<accession>R0MCT9</accession>
<gene>
    <name evidence="2" type="ORF">NBO_734g0001</name>
</gene>
<evidence type="ECO:0000313" key="2">
    <source>
        <dbReference type="EMBL" id="EOB11845.1"/>
    </source>
</evidence>
<evidence type="ECO:0000256" key="1">
    <source>
        <dbReference type="SAM" id="Phobius"/>
    </source>
</evidence>
<dbReference type="HOGENOM" id="CLU_2776596_0_0_1"/>
<dbReference type="AlphaFoldDB" id="R0MCT9"/>
<dbReference type="VEuPathDB" id="MicrosporidiaDB:NBO_734g0001"/>
<evidence type="ECO:0000313" key="3">
    <source>
        <dbReference type="Proteomes" id="UP000016927"/>
    </source>
</evidence>
<name>R0MCT9_NOSB1</name>
<protein>
    <submittedName>
        <fullName evidence="2">Uncharacterized protein</fullName>
    </submittedName>
</protein>
<keyword evidence="1" id="KW-0472">Membrane</keyword>
<keyword evidence="1" id="KW-0812">Transmembrane</keyword>
<dbReference type="Proteomes" id="UP000016927">
    <property type="component" value="Unassembled WGS sequence"/>
</dbReference>
<keyword evidence="3" id="KW-1185">Reference proteome</keyword>
<feature type="transmembrane region" description="Helical" evidence="1">
    <location>
        <begin position="12"/>
        <end position="33"/>
    </location>
</feature>
<dbReference type="EMBL" id="KB909641">
    <property type="protein sequence ID" value="EOB11845.1"/>
    <property type="molecule type" value="Genomic_DNA"/>
</dbReference>
<sequence>MASLNFCNSSYVMISFLFIMLAIYIGFIVNTTIRKRYRKQNKQYLICHDEVELPIEEVINIKEERNRRV</sequence>
<keyword evidence="1" id="KW-1133">Transmembrane helix</keyword>
<reference evidence="2 3" key="1">
    <citation type="journal article" date="2013" name="BMC Genomics">
        <title>Comparative genomics of parasitic silkworm microsporidia reveal an association between genome expansion and host adaptation.</title>
        <authorList>
            <person name="Pan G."/>
            <person name="Xu J."/>
            <person name="Li T."/>
            <person name="Xia Q."/>
            <person name="Liu S.L."/>
            <person name="Zhang G."/>
            <person name="Li S."/>
            <person name="Li C."/>
            <person name="Liu H."/>
            <person name="Yang L."/>
            <person name="Liu T."/>
            <person name="Zhang X."/>
            <person name="Wu Z."/>
            <person name="Fan W."/>
            <person name="Dang X."/>
            <person name="Xiang H."/>
            <person name="Tao M."/>
            <person name="Li Y."/>
            <person name="Hu J."/>
            <person name="Li Z."/>
            <person name="Lin L."/>
            <person name="Luo J."/>
            <person name="Geng L."/>
            <person name="Wang L."/>
            <person name="Long M."/>
            <person name="Wan Y."/>
            <person name="He N."/>
            <person name="Zhang Z."/>
            <person name="Lu C."/>
            <person name="Keeling P.J."/>
            <person name="Wang J."/>
            <person name="Xiang Z."/>
            <person name="Zhou Z."/>
        </authorList>
    </citation>
    <scope>NUCLEOTIDE SEQUENCE [LARGE SCALE GENOMIC DNA]</scope>
    <source>
        <strain evidence="3">CQ1 / CVCC 102059</strain>
    </source>
</reference>
<proteinExistence type="predicted"/>
<organism evidence="2 3">
    <name type="scientific">Nosema bombycis (strain CQ1 / CVCC 102059)</name>
    <name type="common">Microsporidian parasite</name>
    <name type="synonym">Pebrine of silkworm</name>
    <dbReference type="NCBI Taxonomy" id="578461"/>
    <lineage>
        <taxon>Eukaryota</taxon>
        <taxon>Fungi</taxon>
        <taxon>Fungi incertae sedis</taxon>
        <taxon>Microsporidia</taxon>
        <taxon>Nosematidae</taxon>
        <taxon>Nosema</taxon>
    </lineage>
</organism>